<evidence type="ECO:0000256" key="2">
    <source>
        <dbReference type="ARBA" id="ARBA00005249"/>
    </source>
</evidence>
<feature type="compositionally biased region" description="Low complexity" evidence="8">
    <location>
        <begin position="1"/>
        <end position="17"/>
    </location>
</feature>
<keyword evidence="10" id="KW-1185">Reference proteome</keyword>
<evidence type="ECO:0000256" key="8">
    <source>
        <dbReference type="SAM" id="MobiDB-lite"/>
    </source>
</evidence>
<dbReference type="GO" id="GO:0003677">
    <property type="term" value="F:DNA binding"/>
    <property type="evidence" value="ECO:0007669"/>
    <property type="project" value="UniProtKB-KW"/>
</dbReference>
<evidence type="ECO:0000313" key="10">
    <source>
        <dbReference type="Proteomes" id="UP001161017"/>
    </source>
</evidence>
<comment type="subcellular location">
    <subcellularLocation>
        <location evidence="1 7">Nucleus</location>
    </subcellularLocation>
</comment>
<organism evidence="9 10">
    <name type="scientific">Ramalina farinacea</name>
    <dbReference type="NCBI Taxonomy" id="258253"/>
    <lineage>
        <taxon>Eukaryota</taxon>
        <taxon>Fungi</taxon>
        <taxon>Dikarya</taxon>
        <taxon>Ascomycota</taxon>
        <taxon>Pezizomycotina</taxon>
        <taxon>Lecanoromycetes</taxon>
        <taxon>OSLEUM clade</taxon>
        <taxon>Lecanoromycetidae</taxon>
        <taxon>Lecanorales</taxon>
        <taxon>Lecanorineae</taxon>
        <taxon>Ramalinaceae</taxon>
        <taxon>Ramalina</taxon>
    </lineage>
</organism>
<dbReference type="GO" id="GO:0006367">
    <property type="term" value="P:transcription initiation at RNA polymerase II promoter"/>
    <property type="evidence" value="ECO:0007669"/>
    <property type="project" value="InterPro"/>
</dbReference>
<feature type="compositionally biased region" description="Acidic residues" evidence="8">
    <location>
        <begin position="356"/>
        <end position="385"/>
    </location>
</feature>
<keyword evidence="5 7" id="KW-0804">Transcription</keyword>
<feature type="compositionally biased region" description="Polar residues" evidence="8">
    <location>
        <begin position="562"/>
        <end position="572"/>
    </location>
</feature>
<proteinExistence type="inferred from homology"/>
<evidence type="ECO:0000256" key="6">
    <source>
        <dbReference type="ARBA" id="ARBA00023242"/>
    </source>
</evidence>
<protein>
    <recommendedName>
        <fullName evidence="7">Transcription initiation factor IIF subunit alpha</fullName>
    </recommendedName>
</protein>
<dbReference type="PANTHER" id="PTHR13011">
    <property type="entry name" value="TFIIF-ALPHA"/>
    <property type="match status" value="1"/>
</dbReference>
<dbReference type="InterPro" id="IPR011039">
    <property type="entry name" value="TFIIF_interaction"/>
</dbReference>
<feature type="compositionally biased region" description="Low complexity" evidence="8">
    <location>
        <begin position="681"/>
        <end position="695"/>
    </location>
</feature>
<comment type="similarity">
    <text evidence="2 7">Belongs to the TFIIF alpha subunit family.</text>
</comment>
<evidence type="ECO:0000256" key="1">
    <source>
        <dbReference type="ARBA" id="ARBA00004123"/>
    </source>
</evidence>
<keyword evidence="4 7" id="KW-0238">DNA-binding</keyword>
<evidence type="ECO:0000256" key="4">
    <source>
        <dbReference type="ARBA" id="ARBA00023125"/>
    </source>
</evidence>
<dbReference type="InterPro" id="IPR008851">
    <property type="entry name" value="TFIIF-alpha"/>
</dbReference>
<dbReference type="Pfam" id="PF05793">
    <property type="entry name" value="TFIIF_alpha"/>
    <property type="match status" value="1"/>
</dbReference>
<comment type="function">
    <text evidence="7">TFIIF is a general transcription initiation factor that binds to RNA polymerase II and helps to recruit it to the initiation complex in collaboration with TFIIB. It promotes transcription elongation.</text>
</comment>
<name>A0AA43QGL7_9LECA</name>
<reference evidence="9" key="1">
    <citation type="journal article" date="2023" name="Genome Biol. Evol.">
        <title>First Whole Genome Sequence and Flow Cytometry Genome Size Data for the Lichen-Forming Fungus Ramalina farinacea (Ascomycota).</title>
        <authorList>
            <person name="Llewellyn T."/>
            <person name="Mian S."/>
            <person name="Hill R."/>
            <person name="Leitch I.J."/>
            <person name="Gaya E."/>
        </authorList>
    </citation>
    <scope>NUCLEOTIDE SEQUENCE</scope>
    <source>
        <strain evidence="9">LIQ254RAFAR</strain>
    </source>
</reference>
<dbReference type="GO" id="GO:0005674">
    <property type="term" value="C:transcription factor TFIIF complex"/>
    <property type="evidence" value="ECO:0007669"/>
    <property type="project" value="TreeGrafter"/>
</dbReference>
<feature type="region of interest" description="Disordered" evidence="8">
    <location>
        <begin position="118"/>
        <end position="208"/>
    </location>
</feature>
<feature type="compositionally biased region" description="Polar residues" evidence="8">
    <location>
        <begin position="628"/>
        <end position="639"/>
    </location>
</feature>
<keyword evidence="3 7" id="KW-0805">Transcription regulation</keyword>
<dbReference type="GO" id="GO:0032968">
    <property type="term" value="P:positive regulation of transcription elongation by RNA polymerase II"/>
    <property type="evidence" value="ECO:0007669"/>
    <property type="project" value="InterPro"/>
</dbReference>
<feature type="region of interest" description="Disordered" evidence="8">
    <location>
        <begin position="331"/>
        <end position="700"/>
    </location>
</feature>
<evidence type="ECO:0000256" key="5">
    <source>
        <dbReference type="ARBA" id="ARBA00023163"/>
    </source>
</evidence>
<keyword evidence="6 7" id="KW-0539">Nucleus</keyword>
<dbReference type="PANTHER" id="PTHR13011:SF0">
    <property type="entry name" value="GENERAL TRANSCRIPTION FACTOR IIF SUBUNIT 1"/>
    <property type="match status" value="1"/>
</dbReference>
<feature type="region of interest" description="Disordered" evidence="8">
    <location>
        <begin position="1"/>
        <end position="86"/>
    </location>
</feature>
<feature type="compositionally biased region" description="Basic residues" evidence="8">
    <location>
        <begin position="547"/>
        <end position="556"/>
    </location>
</feature>
<feature type="compositionally biased region" description="Basic and acidic residues" evidence="8">
    <location>
        <begin position="122"/>
        <end position="133"/>
    </location>
</feature>
<evidence type="ECO:0000256" key="3">
    <source>
        <dbReference type="ARBA" id="ARBA00023015"/>
    </source>
</evidence>
<comment type="caution">
    <text evidence="9">The sequence shown here is derived from an EMBL/GenBank/DDBJ whole genome shotgun (WGS) entry which is preliminary data.</text>
</comment>
<feature type="compositionally biased region" description="Basic and acidic residues" evidence="8">
    <location>
        <begin position="165"/>
        <end position="187"/>
    </location>
</feature>
<dbReference type="AlphaFoldDB" id="A0AA43QGL7"/>
<dbReference type="GO" id="GO:0001096">
    <property type="term" value="F:TFIIF-class transcription factor complex binding"/>
    <property type="evidence" value="ECO:0007669"/>
    <property type="project" value="TreeGrafter"/>
</dbReference>
<gene>
    <name evidence="9" type="primary">TFG1</name>
    <name evidence="9" type="ORF">OHK93_004353</name>
</gene>
<feature type="compositionally biased region" description="Basic and acidic residues" evidence="8">
    <location>
        <begin position="464"/>
        <end position="494"/>
    </location>
</feature>
<evidence type="ECO:0000256" key="7">
    <source>
        <dbReference type="RuleBase" id="RU366044"/>
    </source>
</evidence>
<sequence>MQSDISMSGSPGMLSPGVTPGRTPGQTPNGAPIPPRRRRPKPQNDPLVRPKKRPQPRPTPHLPTLANGTGRPTPPPLPLAREEGIGSGFSLPTVAAFQDYPLIMTKKALFDGFRHHVARFSSKKDVDPRKEDDFVPPVRLHRRDPRSLPQGPGLKDEATPSDNPEENKDLIMKAQAKAERDARREAENALVAPSQGGNTHKKLGTNFKKTEQVYRNDLTEEQKARSKLRYEEALPWHLEDFDNKSTWVGNYEAALSDTYAMMAQGPDGAFRVVPLEKWYKFSEKNKFKTLSFEEAEQRYNKKIKEPRWFMDSEDAKRKRLQEQEDKKAGNRLFIGKWERGGGGSGSAKPVTKQENPDVDDLDFQEDRFADDEENMVFEEDDEQKEADERIKRDQLQANVFDLKEEKEYDKQAEMEKKLKEEERTLGKKLKKALMKREKNYIYDSDSGSNPYSEASESDSATETEAERVKAEEKEKEKLSDTPKSSPEKLNDKNKGKAKLGSTLGSGTSTPHHRIKKASSSTSLSSSRLNRAGSPLASDASGNESCRSRARKIKSKQAKGASGMQNQLDPNSRPSSPPAVAAATAVPKKRGHAGSGSDSEGGAAGSGGEMSDGARKRQKLRLTVGSKAGSPNGSRPTSPKLSPPDTGVTGAADGAIRRTASPGKTPRSPKGQDVGSHGTDMNAANAPSPPAGGSFPTADEIRAHIPPEGTTVANLLKTFAGRINNNKEFIKLMQGVAVLNKETKRLILR</sequence>
<accession>A0AA43QGL7</accession>
<evidence type="ECO:0000313" key="9">
    <source>
        <dbReference type="EMBL" id="MDI1486162.1"/>
    </source>
</evidence>
<dbReference type="SUPFAM" id="SSF50916">
    <property type="entry name" value="Rap30/74 interaction domains"/>
    <property type="match status" value="1"/>
</dbReference>
<dbReference type="Proteomes" id="UP001161017">
    <property type="component" value="Unassembled WGS sequence"/>
</dbReference>
<dbReference type="GO" id="GO:0016251">
    <property type="term" value="F:RNA polymerase II general transcription initiation factor activity"/>
    <property type="evidence" value="ECO:0007669"/>
    <property type="project" value="TreeGrafter"/>
</dbReference>
<feature type="compositionally biased region" description="Basic and acidic residues" evidence="8">
    <location>
        <begin position="401"/>
        <end position="425"/>
    </location>
</feature>
<dbReference type="EMBL" id="JAPUFD010000002">
    <property type="protein sequence ID" value="MDI1486162.1"/>
    <property type="molecule type" value="Genomic_DNA"/>
</dbReference>